<dbReference type="Proteomes" id="UP000095009">
    <property type="component" value="Unassembled WGS sequence"/>
</dbReference>
<dbReference type="OrthoDB" id="185455at2759"/>
<evidence type="ECO:0000256" key="12">
    <source>
        <dbReference type="ARBA" id="ARBA00023172"/>
    </source>
</evidence>
<comment type="similarity">
    <text evidence="3 15">Belongs to the NSE1 family.</text>
</comment>
<dbReference type="Pfam" id="PF08746">
    <property type="entry name" value="zf-RING-like"/>
    <property type="match status" value="1"/>
</dbReference>
<dbReference type="InterPro" id="IPR011513">
    <property type="entry name" value="Nse1"/>
</dbReference>
<evidence type="ECO:0000256" key="1">
    <source>
        <dbReference type="ARBA" id="ARBA00000900"/>
    </source>
</evidence>
<evidence type="ECO:0000256" key="15">
    <source>
        <dbReference type="RuleBase" id="RU368018"/>
    </source>
</evidence>
<dbReference type="PANTHER" id="PTHR20973:SF0">
    <property type="entry name" value="NON-STRUCTURAL MAINTENANCE OF CHROMOSOMES ELEMENT 1 HOMOLOG"/>
    <property type="match status" value="1"/>
</dbReference>
<dbReference type="GO" id="GO:0008270">
    <property type="term" value="F:zinc ion binding"/>
    <property type="evidence" value="ECO:0007669"/>
    <property type="project" value="UniProtKB-KW"/>
</dbReference>
<dbReference type="AlphaFoldDB" id="A0A1E3PMN4"/>
<evidence type="ECO:0000256" key="11">
    <source>
        <dbReference type="ARBA" id="ARBA00022833"/>
    </source>
</evidence>
<organism evidence="17 18">
    <name type="scientific">Nadsonia fulvescens var. elongata DSM 6958</name>
    <dbReference type="NCBI Taxonomy" id="857566"/>
    <lineage>
        <taxon>Eukaryota</taxon>
        <taxon>Fungi</taxon>
        <taxon>Dikarya</taxon>
        <taxon>Ascomycota</taxon>
        <taxon>Saccharomycotina</taxon>
        <taxon>Dipodascomycetes</taxon>
        <taxon>Dipodascales</taxon>
        <taxon>Dipodascales incertae sedis</taxon>
        <taxon>Nadsonia</taxon>
    </lineage>
</organism>
<keyword evidence="13 15" id="KW-0234">DNA repair</keyword>
<feature type="domain" description="Non-structural maintenance of chromosomes element 1 RING C4HC3-type" evidence="16">
    <location>
        <begin position="193"/>
        <end position="238"/>
    </location>
</feature>
<evidence type="ECO:0000313" key="17">
    <source>
        <dbReference type="EMBL" id="ODQ66695.1"/>
    </source>
</evidence>
<reference evidence="17 18" key="1">
    <citation type="journal article" date="2016" name="Proc. Natl. Acad. Sci. U.S.A.">
        <title>Comparative genomics of biotechnologically important yeasts.</title>
        <authorList>
            <person name="Riley R."/>
            <person name="Haridas S."/>
            <person name="Wolfe K.H."/>
            <person name="Lopes M.R."/>
            <person name="Hittinger C.T."/>
            <person name="Goeker M."/>
            <person name="Salamov A.A."/>
            <person name="Wisecaver J.H."/>
            <person name="Long T.M."/>
            <person name="Calvey C.H."/>
            <person name="Aerts A.L."/>
            <person name="Barry K.W."/>
            <person name="Choi C."/>
            <person name="Clum A."/>
            <person name="Coughlan A.Y."/>
            <person name="Deshpande S."/>
            <person name="Douglass A.P."/>
            <person name="Hanson S.J."/>
            <person name="Klenk H.-P."/>
            <person name="LaButti K.M."/>
            <person name="Lapidus A."/>
            <person name="Lindquist E.A."/>
            <person name="Lipzen A.M."/>
            <person name="Meier-Kolthoff J.P."/>
            <person name="Ohm R.A."/>
            <person name="Otillar R.P."/>
            <person name="Pangilinan J.L."/>
            <person name="Peng Y."/>
            <person name="Rokas A."/>
            <person name="Rosa C.A."/>
            <person name="Scheuner C."/>
            <person name="Sibirny A.A."/>
            <person name="Slot J.C."/>
            <person name="Stielow J.B."/>
            <person name="Sun H."/>
            <person name="Kurtzman C.P."/>
            <person name="Blackwell M."/>
            <person name="Grigoriev I.V."/>
            <person name="Jeffries T.W."/>
        </authorList>
    </citation>
    <scope>NUCLEOTIDE SEQUENCE [LARGE SCALE GENOMIC DNA]</scope>
    <source>
        <strain evidence="17 18">DSM 6958</strain>
    </source>
</reference>
<keyword evidence="7 15" id="KW-0479">Metal-binding</keyword>
<evidence type="ECO:0000256" key="13">
    <source>
        <dbReference type="ARBA" id="ARBA00023204"/>
    </source>
</evidence>
<dbReference type="GO" id="GO:0061630">
    <property type="term" value="F:ubiquitin protein ligase activity"/>
    <property type="evidence" value="ECO:0007669"/>
    <property type="project" value="UniProtKB-EC"/>
</dbReference>
<evidence type="ECO:0000256" key="8">
    <source>
        <dbReference type="ARBA" id="ARBA00022763"/>
    </source>
</evidence>
<evidence type="ECO:0000256" key="3">
    <source>
        <dbReference type="ARBA" id="ARBA00010258"/>
    </source>
</evidence>
<keyword evidence="8 15" id="KW-0227">DNA damage</keyword>
<dbReference type="EC" id="2.3.2.27" evidence="4 15"/>
<keyword evidence="11 15" id="KW-0862">Zinc</keyword>
<evidence type="ECO:0000256" key="5">
    <source>
        <dbReference type="ARBA" id="ARBA00019422"/>
    </source>
</evidence>
<proteinExistence type="inferred from homology"/>
<evidence type="ECO:0000256" key="7">
    <source>
        <dbReference type="ARBA" id="ARBA00022723"/>
    </source>
</evidence>
<protein>
    <recommendedName>
        <fullName evidence="5 15">Non-structural maintenance of chromosomes element 1 homolog</fullName>
        <ecNumber evidence="4 15">2.3.2.27</ecNumber>
    </recommendedName>
</protein>
<evidence type="ECO:0000313" key="18">
    <source>
        <dbReference type="Proteomes" id="UP000095009"/>
    </source>
</evidence>
<dbReference type="InterPro" id="IPR014857">
    <property type="entry name" value="Nse1_RING_C4HC3-type"/>
</dbReference>
<evidence type="ECO:0000256" key="10">
    <source>
        <dbReference type="ARBA" id="ARBA00022786"/>
    </source>
</evidence>
<keyword evidence="10 15" id="KW-0833">Ubl conjugation pathway</keyword>
<evidence type="ECO:0000256" key="6">
    <source>
        <dbReference type="ARBA" id="ARBA00022679"/>
    </source>
</evidence>
<dbReference type="EMBL" id="KV454408">
    <property type="protein sequence ID" value="ODQ66695.1"/>
    <property type="molecule type" value="Genomic_DNA"/>
</dbReference>
<dbReference type="Gene3D" id="3.90.1150.220">
    <property type="match status" value="1"/>
</dbReference>
<evidence type="ECO:0000256" key="14">
    <source>
        <dbReference type="ARBA" id="ARBA00023242"/>
    </source>
</evidence>
<evidence type="ECO:0000259" key="16">
    <source>
        <dbReference type="Pfam" id="PF08746"/>
    </source>
</evidence>
<keyword evidence="9 15" id="KW-0863">Zinc-finger</keyword>
<gene>
    <name evidence="17" type="ORF">NADFUDRAFT_82439</name>
</gene>
<dbReference type="STRING" id="857566.A0A1E3PMN4"/>
<dbReference type="GO" id="GO:0005634">
    <property type="term" value="C:nucleus"/>
    <property type="evidence" value="ECO:0007669"/>
    <property type="project" value="UniProtKB-SubCell"/>
</dbReference>
<comment type="subcellular location">
    <subcellularLocation>
        <location evidence="2 15">Nucleus</location>
    </subcellularLocation>
</comment>
<dbReference type="GO" id="GO:0030915">
    <property type="term" value="C:Smc5-Smc6 complex"/>
    <property type="evidence" value="ECO:0007669"/>
    <property type="project" value="UniProtKB-UniRule"/>
</dbReference>
<keyword evidence="6 15" id="KW-0808">Transferase</keyword>
<keyword evidence="12 15" id="KW-0233">DNA recombination</keyword>
<dbReference type="Gene3D" id="1.10.10.10">
    <property type="entry name" value="Winged helix-like DNA-binding domain superfamily/Winged helix DNA-binding domain"/>
    <property type="match status" value="1"/>
</dbReference>
<comment type="subunit">
    <text evidence="15">Component of the Smc5-Smc6 complex.</text>
</comment>
<dbReference type="GO" id="GO:0000724">
    <property type="term" value="P:double-strand break repair via homologous recombination"/>
    <property type="evidence" value="ECO:0007669"/>
    <property type="project" value="TreeGrafter"/>
</dbReference>
<keyword evidence="14 15" id="KW-0539">Nucleus</keyword>
<evidence type="ECO:0000256" key="4">
    <source>
        <dbReference type="ARBA" id="ARBA00012483"/>
    </source>
</evidence>
<evidence type="ECO:0000256" key="2">
    <source>
        <dbReference type="ARBA" id="ARBA00004123"/>
    </source>
</evidence>
<evidence type="ECO:0000256" key="9">
    <source>
        <dbReference type="ARBA" id="ARBA00022771"/>
    </source>
</evidence>
<dbReference type="InterPro" id="IPR036388">
    <property type="entry name" value="WH-like_DNA-bd_sf"/>
</dbReference>
<comment type="catalytic activity">
    <reaction evidence="1 15">
        <text>S-ubiquitinyl-[E2 ubiquitin-conjugating enzyme]-L-cysteine + [acceptor protein]-L-lysine = [E2 ubiquitin-conjugating enzyme]-L-cysteine + N(6)-ubiquitinyl-[acceptor protein]-L-lysine.</text>
        <dbReference type="EC" id="2.3.2.27"/>
    </reaction>
</comment>
<accession>A0A1E3PMN4</accession>
<sequence>MIHRTVTLTEATDILSKIVDAYGTPSNEGVEDVWVKSVFKQINENLYVNDLDIKLQWSLDQRTGKDRWTLVNTCSDEISQYATLLSPDEIKGFRNIIREIFRSAYLAKEDYSLPELYGIEEPKAKQLCRGGTKSGQAVIDQLLSTGWLHMSETRYISLSERTIIELKDYLIREFGSQPGETETSEYSGSLSTCAGCKEIVTFGQRCSNPQVNCNIRLHYHCTSPFFATLIDPRTCPGCSIAHGEVFTPIGC</sequence>
<dbReference type="InterPro" id="IPR013083">
    <property type="entry name" value="Znf_RING/FYVE/PHD"/>
</dbReference>
<name>A0A1E3PMN4_9ASCO</name>
<dbReference type="Pfam" id="PF07574">
    <property type="entry name" value="SMC_Nse1"/>
    <property type="match status" value="1"/>
</dbReference>
<keyword evidence="18" id="KW-1185">Reference proteome</keyword>
<comment type="function">
    <text evidence="15">Acts in a DNA repair pathway for removal of UV-induced DNA damage that is distinct from classical nucleotide excision repair and in repair of ionizing radiation damage. Functions in homologous recombination repair of DNA double strand breaks and in recovery of stalled replication forks.</text>
</comment>
<dbReference type="PANTHER" id="PTHR20973">
    <property type="entry name" value="NON-SMC ELEMENT 1-RELATED"/>
    <property type="match status" value="1"/>
</dbReference>
<dbReference type="Gene3D" id="3.30.40.10">
    <property type="entry name" value="Zinc/RING finger domain, C3HC4 (zinc finger)"/>
    <property type="match status" value="1"/>
</dbReference>